<feature type="signal peptide" evidence="2">
    <location>
        <begin position="1"/>
        <end position="20"/>
    </location>
</feature>
<evidence type="ECO:0008006" key="5">
    <source>
        <dbReference type="Google" id="ProtNLM"/>
    </source>
</evidence>
<evidence type="ECO:0000256" key="2">
    <source>
        <dbReference type="SAM" id="SignalP"/>
    </source>
</evidence>
<proteinExistence type="predicted"/>
<protein>
    <recommendedName>
        <fullName evidence="5">DUF5683 domain-containing protein</fullName>
    </recommendedName>
</protein>
<dbReference type="Gene3D" id="3.40.50.10610">
    <property type="entry name" value="ABC-type transport auxiliary lipoprotein component"/>
    <property type="match status" value="1"/>
</dbReference>
<keyword evidence="1" id="KW-0472">Membrane</keyword>
<feature type="transmembrane region" description="Helical" evidence="1">
    <location>
        <begin position="315"/>
        <end position="336"/>
    </location>
</feature>
<feature type="transmembrane region" description="Helical" evidence="1">
    <location>
        <begin position="264"/>
        <end position="283"/>
    </location>
</feature>
<evidence type="ECO:0000256" key="1">
    <source>
        <dbReference type="SAM" id="Phobius"/>
    </source>
</evidence>
<name>A0A933I7L1_UNCT6</name>
<organism evidence="3 4">
    <name type="scientific">candidate division TA06 bacterium</name>
    <dbReference type="NCBI Taxonomy" id="2250710"/>
    <lineage>
        <taxon>Bacteria</taxon>
        <taxon>Bacteria division TA06</taxon>
    </lineage>
</organism>
<evidence type="ECO:0000313" key="4">
    <source>
        <dbReference type="Proteomes" id="UP000736328"/>
    </source>
</evidence>
<accession>A0A933I7L1</accession>
<sequence>MRRIVLFLLAAALAAIPALAQTPRKTTLAVMDLSATGISKSDGEILTNALLSYLVNTNYYEIVERSKRDNTNYYEIVERSKRDEILKEQGFAQSGACNETACLIEVGQYLSVQKMVGGSVGKFGQTWTVNIRLLDVKTGKVEKACIKNYRGEMDQLLTYMNDIAQEIVQATGPTKEQLEAMQQKEIADSIAAAQAEAKARQQVEQQRLAQEKAIQDSLAKVELGRWSANVEARRKAQVEYRRKQFVADSLDREVRRTKLKLPTLTYVSLGGTALLAGITYLYYTGANDSYNKYLAATTSDDATKYRDETDSKNKTAAICSYAAIGVGAVNLVSWFLRTKAHPELTKQTAIELTPALSYKRGSEGEFVMAYTWRF</sequence>
<keyword evidence="1" id="KW-1133">Transmembrane helix</keyword>
<keyword evidence="1" id="KW-0812">Transmembrane</keyword>
<dbReference type="AlphaFoldDB" id="A0A933I7L1"/>
<dbReference type="EMBL" id="JACQXR010000022">
    <property type="protein sequence ID" value="MBI4725981.1"/>
    <property type="molecule type" value="Genomic_DNA"/>
</dbReference>
<comment type="caution">
    <text evidence="3">The sequence shown here is derived from an EMBL/GenBank/DDBJ whole genome shotgun (WGS) entry which is preliminary data.</text>
</comment>
<keyword evidence="2" id="KW-0732">Signal</keyword>
<reference evidence="3" key="1">
    <citation type="submission" date="2020-07" db="EMBL/GenBank/DDBJ databases">
        <title>Huge and variable diversity of episymbiotic CPR bacteria and DPANN archaea in groundwater ecosystems.</title>
        <authorList>
            <person name="He C.Y."/>
            <person name="Keren R."/>
            <person name="Whittaker M."/>
            <person name="Farag I.F."/>
            <person name="Doudna J."/>
            <person name="Cate J.H.D."/>
            <person name="Banfield J.F."/>
        </authorList>
    </citation>
    <scope>NUCLEOTIDE SEQUENCE</scope>
    <source>
        <strain evidence="3">NC_groundwater_1520_Pr4_B-0.1um_53_5</strain>
    </source>
</reference>
<feature type="chain" id="PRO_5036989306" description="DUF5683 domain-containing protein" evidence="2">
    <location>
        <begin position="21"/>
        <end position="374"/>
    </location>
</feature>
<evidence type="ECO:0000313" key="3">
    <source>
        <dbReference type="EMBL" id="MBI4725981.1"/>
    </source>
</evidence>
<dbReference type="Proteomes" id="UP000736328">
    <property type="component" value="Unassembled WGS sequence"/>
</dbReference>
<gene>
    <name evidence="3" type="ORF">HY768_01945</name>
</gene>